<sequence length="104" mass="11843">MSKEKYQKQWEAISQRIEKAVRHTTPASDCCSTASSPCATATSEAVLVLHHVYLRLKLLMRLRARSSQNSELLCLTYGSLVSQLLKDFEHVEAINQQLEKMYEA</sequence>
<dbReference type="VEuPathDB" id="ToxoDB:LOC34621545"/>
<protein>
    <submittedName>
        <fullName evidence="1">Trafficking protein particle complex subunit</fullName>
    </submittedName>
</protein>
<keyword evidence="2" id="KW-1185">Reference proteome</keyword>
<dbReference type="Proteomes" id="UP000095192">
    <property type="component" value="Unassembled WGS sequence"/>
</dbReference>
<name>A0A1D3D0R6_9EIME</name>
<organism evidence="1 2">
    <name type="scientific">Cyclospora cayetanensis</name>
    <dbReference type="NCBI Taxonomy" id="88456"/>
    <lineage>
        <taxon>Eukaryota</taxon>
        <taxon>Sar</taxon>
        <taxon>Alveolata</taxon>
        <taxon>Apicomplexa</taxon>
        <taxon>Conoidasida</taxon>
        <taxon>Coccidia</taxon>
        <taxon>Eucoccidiorida</taxon>
        <taxon>Eimeriorina</taxon>
        <taxon>Eimeriidae</taxon>
        <taxon>Cyclospora</taxon>
    </lineage>
</organism>
<evidence type="ECO:0000313" key="1">
    <source>
        <dbReference type="EMBL" id="OEH77051.1"/>
    </source>
</evidence>
<accession>A0A1D3D0R6</accession>
<dbReference type="SUPFAM" id="SSF111126">
    <property type="entry name" value="Ligand-binding domain in the NO signalling and Golgi transport"/>
    <property type="match status" value="1"/>
</dbReference>
<dbReference type="VEuPathDB" id="ToxoDB:cyc_05139"/>
<dbReference type="EMBL" id="JROU02001235">
    <property type="protein sequence ID" value="OEH77051.1"/>
    <property type="molecule type" value="Genomic_DNA"/>
</dbReference>
<proteinExistence type="predicted"/>
<dbReference type="Gene3D" id="3.30.1380.20">
    <property type="entry name" value="Trafficking protein particle complex subunit 3"/>
    <property type="match status" value="1"/>
</dbReference>
<gene>
    <name evidence="1" type="ORF">cyc_05139</name>
</gene>
<comment type="caution">
    <text evidence="1">The sequence shown here is derived from an EMBL/GenBank/DDBJ whole genome shotgun (WGS) entry which is preliminary data.</text>
</comment>
<reference evidence="1 2" key="1">
    <citation type="journal article" date="2016" name="BMC Genomics">
        <title>Comparative genomics reveals Cyclospora cayetanensis possesses coccidia-like metabolism and invasion components but unique surface antigens.</title>
        <authorList>
            <person name="Liu S."/>
            <person name="Wang L."/>
            <person name="Zheng H."/>
            <person name="Xu Z."/>
            <person name="Roellig D.M."/>
            <person name="Li N."/>
            <person name="Frace M.A."/>
            <person name="Tang K."/>
            <person name="Arrowood M.J."/>
            <person name="Moss D.M."/>
            <person name="Zhang L."/>
            <person name="Feng Y."/>
            <person name="Xiao L."/>
        </authorList>
    </citation>
    <scope>NUCLEOTIDE SEQUENCE [LARGE SCALE GENOMIC DNA]</scope>
    <source>
        <strain evidence="1 2">CHN_HEN01</strain>
    </source>
</reference>
<dbReference type="AlphaFoldDB" id="A0A1D3D0R6"/>
<dbReference type="InParanoid" id="A0A1D3D0R6"/>
<dbReference type="InterPro" id="IPR024096">
    <property type="entry name" value="NO_sig/Golgi_transp_ligand-bd"/>
</dbReference>
<evidence type="ECO:0000313" key="2">
    <source>
        <dbReference type="Proteomes" id="UP000095192"/>
    </source>
</evidence>